<protein>
    <submittedName>
        <fullName evidence="1">Uncharacterized protein</fullName>
    </submittedName>
</protein>
<gene>
    <name evidence="1" type="ORF">CM83_15132</name>
</gene>
<dbReference type="EMBL" id="GBRD01006583">
    <property type="protein sequence ID" value="JAG59238.1"/>
    <property type="molecule type" value="Transcribed_RNA"/>
</dbReference>
<accession>A0A0A9YAR5</accession>
<reference evidence="1" key="1">
    <citation type="journal article" date="2014" name="PLoS ONE">
        <title>Transcriptome-Based Identification of ABC Transporters in the Western Tarnished Plant Bug Lygus hesperus.</title>
        <authorList>
            <person name="Hull J.J."/>
            <person name="Chaney K."/>
            <person name="Geib S.M."/>
            <person name="Fabrick J.A."/>
            <person name="Brent C.S."/>
            <person name="Walsh D."/>
            <person name="Lavine L.C."/>
        </authorList>
    </citation>
    <scope>NUCLEOTIDE SEQUENCE</scope>
</reference>
<name>A0A0A9YAR5_LYGHE</name>
<evidence type="ECO:0000313" key="2">
    <source>
        <dbReference type="EMBL" id="JAG59238.1"/>
    </source>
</evidence>
<proteinExistence type="predicted"/>
<sequence length="179" mass="20768">MPVFTDFPSVDSCLRCHGEERCPWHSDIRFKGGSKDGGEANKASEEVLDQDGVVPHVVAKLPPELFYNYNPSGPSVPSYNVLPLPSKRIWEENIRKRLSLEQNPHLKKTFEEARRSGRIGPVRFPNMGHFRFDNYHVRYIPPKVKPEWRLYRPDNAPRPRECGKGMCKMEIHINPCWTK</sequence>
<dbReference type="EMBL" id="GBHO01013447">
    <property type="protein sequence ID" value="JAG30157.1"/>
    <property type="molecule type" value="Transcribed_RNA"/>
</dbReference>
<evidence type="ECO:0000313" key="1">
    <source>
        <dbReference type="EMBL" id="JAG30157.1"/>
    </source>
</evidence>
<reference evidence="2" key="3">
    <citation type="submission" date="2014-09" db="EMBL/GenBank/DDBJ databases">
        <authorList>
            <person name="Magalhaes I.L.F."/>
            <person name="Oliveira U."/>
            <person name="Santos F.R."/>
            <person name="Vidigal T.H.D.A."/>
            <person name="Brescovit A.D."/>
            <person name="Santos A.J."/>
        </authorList>
    </citation>
    <scope>NUCLEOTIDE SEQUENCE</scope>
</reference>
<dbReference type="AlphaFoldDB" id="A0A0A9YAR5"/>
<reference evidence="1" key="2">
    <citation type="submission" date="2014-07" db="EMBL/GenBank/DDBJ databases">
        <authorList>
            <person name="Hull J."/>
        </authorList>
    </citation>
    <scope>NUCLEOTIDE SEQUENCE</scope>
</reference>
<organism evidence="1">
    <name type="scientific">Lygus hesperus</name>
    <name type="common">Western plant bug</name>
    <dbReference type="NCBI Taxonomy" id="30085"/>
    <lineage>
        <taxon>Eukaryota</taxon>
        <taxon>Metazoa</taxon>
        <taxon>Ecdysozoa</taxon>
        <taxon>Arthropoda</taxon>
        <taxon>Hexapoda</taxon>
        <taxon>Insecta</taxon>
        <taxon>Pterygota</taxon>
        <taxon>Neoptera</taxon>
        <taxon>Paraneoptera</taxon>
        <taxon>Hemiptera</taxon>
        <taxon>Heteroptera</taxon>
        <taxon>Panheteroptera</taxon>
        <taxon>Cimicomorpha</taxon>
        <taxon>Miridae</taxon>
        <taxon>Mirini</taxon>
        <taxon>Lygus</taxon>
    </lineage>
</organism>